<evidence type="ECO:0000256" key="15">
    <source>
        <dbReference type="RuleBase" id="RU000498"/>
    </source>
</evidence>
<dbReference type="InterPro" id="IPR024712">
    <property type="entry name" value="Catalase_clade2"/>
</dbReference>
<feature type="binding site" evidence="14">
    <location>
        <position position="266"/>
    </location>
    <ligand>
        <name>heme</name>
        <dbReference type="ChEBI" id="CHEBI:30413"/>
    </ligand>
</feature>
<dbReference type="CDD" id="cd03132">
    <property type="entry name" value="GATase1_catalase"/>
    <property type="match status" value="1"/>
</dbReference>
<dbReference type="GO" id="GO:0042744">
    <property type="term" value="P:hydrogen peroxide catabolic process"/>
    <property type="evidence" value="ECO:0007669"/>
    <property type="project" value="UniProtKB-UniRule"/>
</dbReference>
<evidence type="ECO:0000256" key="1">
    <source>
        <dbReference type="ARBA" id="ARBA00001971"/>
    </source>
</evidence>
<keyword evidence="19" id="KW-1185">Reference proteome</keyword>
<feature type="region of interest" description="Disordered" evidence="16">
    <location>
        <begin position="1"/>
        <end position="36"/>
    </location>
</feature>
<accession>A0A848FCG6</accession>
<evidence type="ECO:0000256" key="6">
    <source>
        <dbReference type="ARBA" id="ARBA00022617"/>
    </source>
</evidence>
<dbReference type="Pfam" id="PF00199">
    <property type="entry name" value="Catalase"/>
    <property type="match status" value="1"/>
</dbReference>
<dbReference type="InterPro" id="IPR018028">
    <property type="entry name" value="Catalase"/>
</dbReference>
<feature type="binding site" evidence="14">
    <location>
        <position position="463"/>
    </location>
    <ligand>
        <name>heme</name>
        <dbReference type="ChEBI" id="CHEBI:30413"/>
    </ligand>
</feature>
<dbReference type="AlphaFoldDB" id="A0A848FCG6"/>
<keyword evidence="5 11" id="KW-0575">Peroxidase</keyword>
<feature type="domain" description="Catalase core" evidence="17">
    <location>
        <begin position="133"/>
        <end position="521"/>
    </location>
</feature>
<evidence type="ECO:0000313" key="18">
    <source>
        <dbReference type="EMBL" id="NML16089.1"/>
    </source>
</evidence>
<dbReference type="GO" id="GO:0046872">
    <property type="term" value="F:metal ion binding"/>
    <property type="evidence" value="ECO:0007669"/>
    <property type="project" value="UniProtKB-KW"/>
</dbReference>
<comment type="similarity">
    <text evidence="3">Belongs to the catalase family. HPII subfamily.</text>
</comment>
<comment type="cofactor">
    <cofactor evidence="1 11 13">
        <name>heme</name>
        <dbReference type="ChEBI" id="CHEBI:30413"/>
    </cofactor>
</comment>
<dbReference type="PROSITE" id="PS51402">
    <property type="entry name" value="CATALASE_3"/>
    <property type="match status" value="1"/>
</dbReference>
<feature type="compositionally biased region" description="Polar residues" evidence="16">
    <location>
        <begin position="1"/>
        <end position="11"/>
    </location>
</feature>
<dbReference type="InterPro" id="IPR029062">
    <property type="entry name" value="Class_I_gatase-like"/>
</dbReference>
<dbReference type="InterPro" id="IPR020835">
    <property type="entry name" value="Catalase_sf"/>
</dbReference>
<comment type="catalytic activity">
    <reaction evidence="11 15">
        <text>2 H2O2 = O2 + 2 H2O</text>
        <dbReference type="Rhea" id="RHEA:20309"/>
        <dbReference type="ChEBI" id="CHEBI:15377"/>
        <dbReference type="ChEBI" id="CHEBI:15379"/>
        <dbReference type="ChEBI" id="CHEBI:16240"/>
        <dbReference type="EC" id="1.11.1.6"/>
    </reaction>
</comment>
<evidence type="ECO:0000256" key="13">
    <source>
        <dbReference type="PIRSR" id="PIRSR038927-2"/>
    </source>
</evidence>
<dbReference type="PANTHER" id="PTHR42821">
    <property type="entry name" value="CATALASE"/>
    <property type="match status" value="1"/>
</dbReference>
<evidence type="ECO:0000256" key="12">
    <source>
        <dbReference type="PIRSR" id="PIRSR038927-1"/>
    </source>
</evidence>
<evidence type="ECO:0000256" key="5">
    <source>
        <dbReference type="ARBA" id="ARBA00022559"/>
    </source>
</evidence>
<dbReference type="InterPro" id="IPR043156">
    <property type="entry name" value="Catalase_clade2_helical"/>
</dbReference>
<dbReference type="InterPro" id="IPR002226">
    <property type="entry name" value="Catalase_haem_BS"/>
</dbReference>
<dbReference type="PROSITE" id="PS00437">
    <property type="entry name" value="CATALASE_1"/>
    <property type="match status" value="1"/>
</dbReference>
<dbReference type="PANTHER" id="PTHR42821:SF1">
    <property type="entry name" value="CATALASE-B"/>
    <property type="match status" value="1"/>
</dbReference>
<reference evidence="18 19" key="1">
    <citation type="submission" date="2020-04" db="EMBL/GenBank/DDBJ databases">
        <title>Azohydromonas sp. isolated from soil.</title>
        <authorList>
            <person name="Dahal R.H."/>
        </authorList>
    </citation>
    <scope>NUCLEOTIDE SEQUENCE [LARGE SCALE GENOMIC DNA]</scope>
    <source>
        <strain evidence="18 19">G-1-1-14</strain>
    </source>
</reference>
<dbReference type="FunFam" id="2.40.180.10:FF:000003">
    <property type="entry name" value="Catalase"/>
    <property type="match status" value="1"/>
</dbReference>
<evidence type="ECO:0000256" key="8">
    <source>
        <dbReference type="ARBA" id="ARBA00023002"/>
    </source>
</evidence>
<protein>
    <recommendedName>
        <fullName evidence="4 11">Catalase</fullName>
        <ecNumber evidence="4 11">1.11.1.6</ecNumber>
    </recommendedName>
</protein>
<evidence type="ECO:0000313" key="19">
    <source>
        <dbReference type="Proteomes" id="UP000574067"/>
    </source>
</evidence>
<evidence type="ECO:0000256" key="7">
    <source>
        <dbReference type="ARBA" id="ARBA00022723"/>
    </source>
</evidence>
<evidence type="ECO:0000256" key="11">
    <source>
        <dbReference type="PIRNR" id="PIRNR038927"/>
    </source>
</evidence>
<evidence type="ECO:0000256" key="14">
    <source>
        <dbReference type="PIRSR" id="PIRSR038927-3"/>
    </source>
</evidence>
<keyword evidence="10 11" id="KW-0376">Hydrogen peroxide</keyword>
<dbReference type="Gene3D" id="2.40.180.10">
    <property type="entry name" value="Catalase core domain"/>
    <property type="match status" value="1"/>
</dbReference>
<gene>
    <name evidence="18" type="ORF">HHL10_13995</name>
</gene>
<evidence type="ECO:0000256" key="16">
    <source>
        <dbReference type="SAM" id="MobiDB-lite"/>
    </source>
</evidence>
<evidence type="ECO:0000259" key="17">
    <source>
        <dbReference type="SMART" id="SM01060"/>
    </source>
</evidence>
<evidence type="ECO:0000256" key="3">
    <source>
        <dbReference type="ARBA" id="ARBA00010660"/>
    </source>
</evidence>
<dbReference type="InterPro" id="IPR011614">
    <property type="entry name" value="Catalase_core"/>
</dbReference>
<dbReference type="InterPro" id="IPR024708">
    <property type="entry name" value="Catalase_AS"/>
</dbReference>
<dbReference type="PROSITE" id="PS00438">
    <property type="entry name" value="CATALASE_2"/>
    <property type="match status" value="1"/>
</dbReference>
<keyword evidence="7 11" id="KW-0479">Metal-binding</keyword>
<dbReference type="InterPro" id="IPR041399">
    <property type="entry name" value="Catalase_large_C"/>
</dbReference>
<dbReference type="SMART" id="SM01060">
    <property type="entry name" value="Catalase"/>
    <property type="match status" value="1"/>
</dbReference>
<feature type="region of interest" description="Disordered" evidence="16">
    <location>
        <begin position="56"/>
        <end position="125"/>
    </location>
</feature>
<dbReference type="EMBL" id="JABBFW010000008">
    <property type="protein sequence ID" value="NML16089.1"/>
    <property type="molecule type" value="Genomic_DNA"/>
</dbReference>
<comment type="function">
    <text evidence="2 11">Decomposes hydrogen peroxide into water and oxygen; serves to protect cells from the toxic effects of hydrogen peroxide.</text>
</comment>
<feature type="binding site" evidence="14">
    <location>
        <position position="177"/>
    </location>
    <ligand>
        <name>heme</name>
        <dbReference type="ChEBI" id="CHEBI:30413"/>
    </ligand>
</feature>
<feature type="binding site" evidence="14">
    <location>
        <position position="217"/>
    </location>
    <ligand>
        <name>heme</name>
        <dbReference type="ChEBI" id="CHEBI:30413"/>
    </ligand>
</feature>
<dbReference type="GO" id="GO:0006979">
    <property type="term" value="P:response to oxidative stress"/>
    <property type="evidence" value="ECO:0007669"/>
    <property type="project" value="InterPro"/>
</dbReference>
<dbReference type="GO" id="GO:0020037">
    <property type="term" value="F:heme binding"/>
    <property type="evidence" value="ECO:0007669"/>
    <property type="project" value="UniProtKB-UniRule"/>
</dbReference>
<dbReference type="Gene3D" id="3.40.50.880">
    <property type="match status" value="1"/>
</dbReference>
<evidence type="ECO:0000256" key="9">
    <source>
        <dbReference type="ARBA" id="ARBA00023004"/>
    </source>
</evidence>
<feature type="active site" evidence="12">
    <location>
        <position position="253"/>
    </location>
</feature>
<evidence type="ECO:0000256" key="10">
    <source>
        <dbReference type="ARBA" id="ARBA00023324"/>
    </source>
</evidence>
<dbReference type="PIRSF" id="PIRSF038927">
    <property type="entry name" value="Catalase_clade2"/>
    <property type="match status" value="1"/>
</dbReference>
<evidence type="ECO:0000256" key="4">
    <source>
        <dbReference type="ARBA" id="ARBA00012314"/>
    </source>
</evidence>
<dbReference type="Pfam" id="PF06628">
    <property type="entry name" value="Catalase-rel"/>
    <property type="match status" value="1"/>
</dbReference>
<evidence type="ECO:0000256" key="2">
    <source>
        <dbReference type="ARBA" id="ARBA00002974"/>
    </source>
</evidence>
<keyword evidence="9 11" id="KW-0408">Iron</keyword>
<dbReference type="GO" id="GO:0005829">
    <property type="term" value="C:cytosol"/>
    <property type="evidence" value="ECO:0007669"/>
    <property type="project" value="TreeGrafter"/>
</dbReference>
<dbReference type="GO" id="GO:0004096">
    <property type="term" value="F:catalase activity"/>
    <property type="evidence" value="ECO:0007669"/>
    <property type="project" value="UniProtKB-UniRule"/>
</dbReference>
<name>A0A848FCG6_9BURK</name>
<dbReference type="Proteomes" id="UP000574067">
    <property type="component" value="Unassembled WGS sequence"/>
</dbReference>
<dbReference type="InterPro" id="IPR010582">
    <property type="entry name" value="Catalase_immune_responsive"/>
</dbReference>
<dbReference type="EC" id="1.11.1.6" evidence="4 11"/>
<feature type="compositionally biased region" description="Polar residues" evidence="16">
    <location>
        <begin position="91"/>
        <end position="100"/>
    </location>
</feature>
<dbReference type="SUPFAM" id="SSF52317">
    <property type="entry name" value="Class I glutamine amidotransferase-like"/>
    <property type="match status" value="1"/>
</dbReference>
<feature type="active site" evidence="12">
    <location>
        <position position="180"/>
    </location>
</feature>
<proteinExistence type="inferred from homology"/>
<feature type="binding site" description="axial binding residue" evidence="13">
    <location>
        <position position="467"/>
    </location>
    <ligand>
        <name>heme</name>
        <dbReference type="ChEBI" id="CHEBI:30413"/>
    </ligand>
    <ligandPart>
        <name>Fe</name>
        <dbReference type="ChEBI" id="CHEBI:18248"/>
    </ligandPart>
</feature>
<keyword evidence="8 11" id="KW-0560">Oxidoreductase</keyword>
<organism evidence="18 19">
    <name type="scientific">Azohydromonas caseinilytica</name>
    <dbReference type="NCBI Taxonomy" id="2728836"/>
    <lineage>
        <taxon>Bacteria</taxon>
        <taxon>Pseudomonadati</taxon>
        <taxon>Pseudomonadota</taxon>
        <taxon>Betaproteobacteria</taxon>
        <taxon>Burkholderiales</taxon>
        <taxon>Sphaerotilaceae</taxon>
        <taxon>Azohydromonas</taxon>
    </lineage>
</organism>
<feature type="binding site" evidence="14">
    <location>
        <position position="474"/>
    </location>
    <ligand>
        <name>heme</name>
        <dbReference type="ChEBI" id="CHEBI:30413"/>
    </ligand>
</feature>
<feature type="compositionally biased region" description="Polar residues" evidence="16">
    <location>
        <begin position="107"/>
        <end position="119"/>
    </location>
</feature>
<dbReference type="SUPFAM" id="SSF56634">
    <property type="entry name" value="Heme-dependent catalase-like"/>
    <property type="match status" value="1"/>
</dbReference>
<dbReference type="PRINTS" id="PR00067">
    <property type="entry name" value="CATALASE"/>
</dbReference>
<dbReference type="Pfam" id="PF18011">
    <property type="entry name" value="Catalase_C"/>
    <property type="match status" value="1"/>
</dbReference>
<keyword evidence="6 11" id="KW-0349">Heme</keyword>
<sequence>MGGPSVKTTGARTRRSLLERAATALGSGTSSDNAAVRNLATADRLEAKYDATEALSASLPHNPTKPAEYVQGGQVTPAPEGAHAAPDNLDATASTISEDNTSDKNGSKATPGTNPNNGPLQRHRIDSGGRAITTNQGVPVADNQHSLRLGERGPTLLEDFILREKITHFDHERIPERVVHARGSGAHGYFECTEDITALTKAAPFAKVGKRTPVFVRFSTVAGERGSADAVRDVRGFAVKFYTDEGNWDLVGNNIPVFFIQDAMKFPDVVHAVKPEPHHQMPQASSAHDTFWDFISLSPESAHMVMWQMSDRAIPRSYRTMQGFGVHTFRFINAEGAATLVKFHWTPLLGTHSLDWDEAVKINGADPDFHRRDLWEAIEGGAFPEYLLQIQTFTEEQAAQWSFDVLDATKIVPEELVPLRTVGRMVLDRNPDYFFGETEQVAFCTQHVVPGIDFTNDPLLQGRNFSYLDTQITRLGGPNFHLIPINAPVAEVHNNQRDGFHQHGIFRGRVNYEPNSLAGGCPFQAGARGFSSFAERLLAQQATAEPTKLRAKPEKFADHYTQARLFYASQTPVEQYHIARALRFELTRVQTQAVRARVVAMLRNIDEGLAATVARDLGMALPEPLPMARAPVEAPEVAVSPALSLAARPGDGRILARRIALLVGDGVDGAALESVYQALVQAGAVPRYVGARLGVVQTSSGDALPVEVTIEAAPSVLFDAAMLPPGAGAAATMAADGLALEFVQQQYRHCKPLLVPIGAALLLEAAGVTTLPEDGGDPGLLFVPDDQLAGAGEEFIRRIALHRAWQRQTEPPLV</sequence>
<comment type="caution">
    <text evidence="18">The sequence shown here is derived from an EMBL/GenBank/DDBJ whole genome shotgun (WGS) entry which is preliminary data.</text>
</comment>
<dbReference type="Gene3D" id="1.20.1370.20">
    <property type="match status" value="1"/>
</dbReference>